<gene>
    <name evidence="1" type="ORF">ACOF00016_LOCUS18154</name>
</gene>
<proteinExistence type="predicted"/>
<dbReference type="AlphaFoldDB" id="A0A7S3LG97"/>
<reference evidence="1" key="1">
    <citation type="submission" date="2021-01" db="EMBL/GenBank/DDBJ databases">
        <authorList>
            <person name="Corre E."/>
            <person name="Pelletier E."/>
            <person name="Niang G."/>
            <person name="Scheremetjew M."/>
            <person name="Finn R."/>
            <person name="Kale V."/>
            <person name="Holt S."/>
            <person name="Cochrane G."/>
            <person name="Meng A."/>
            <person name="Brown T."/>
            <person name="Cohen L."/>
        </authorList>
    </citation>
    <scope>NUCLEOTIDE SEQUENCE</scope>
    <source>
        <strain evidence="1">CCMP127</strain>
    </source>
</reference>
<protein>
    <submittedName>
        <fullName evidence="1">Uncharacterized protein</fullName>
    </submittedName>
</protein>
<evidence type="ECO:0000313" key="1">
    <source>
        <dbReference type="EMBL" id="CAE0421517.1"/>
    </source>
</evidence>
<dbReference type="EMBL" id="HBIM01024485">
    <property type="protein sequence ID" value="CAE0421517.1"/>
    <property type="molecule type" value="Transcribed_RNA"/>
</dbReference>
<organism evidence="1">
    <name type="scientific">Amphora coffeiformis</name>
    <dbReference type="NCBI Taxonomy" id="265554"/>
    <lineage>
        <taxon>Eukaryota</taxon>
        <taxon>Sar</taxon>
        <taxon>Stramenopiles</taxon>
        <taxon>Ochrophyta</taxon>
        <taxon>Bacillariophyta</taxon>
        <taxon>Bacillariophyceae</taxon>
        <taxon>Bacillariophycidae</taxon>
        <taxon>Thalassiophysales</taxon>
        <taxon>Catenulaceae</taxon>
        <taxon>Amphora</taxon>
    </lineage>
</organism>
<accession>A0A7S3LG97</accession>
<name>A0A7S3LG97_9STRA</name>
<sequence length="128" mass="14655">MMKTAAFAVARRLPVRRAVMVAPNRSMSTVRSWVQYWWPSESREFDINHEKIREDSTLAAAAAPAEPVVEMTIDEMTLAAEQASVEEKVVVEDQSWWPHETRDFDVDHDNEAAKLLCEKTKLKVTIPK</sequence>